<keyword evidence="6" id="KW-0418">Kinase</keyword>
<evidence type="ECO:0000256" key="3">
    <source>
        <dbReference type="ARBA" id="ARBA00022553"/>
    </source>
</evidence>
<dbReference type="EC" id="2.7.13.3" evidence="2"/>
<proteinExistence type="predicted"/>
<dbReference type="Pfam" id="PF00512">
    <property type="entry name" value="HisKA"/>
    <property type="match status" value="1"/>
</dbReference>
<name>A0A832EHS0_9BACT</name>
<evidence type="ECO:0000256" key="1">
    <source>
        <dbReference type="ARBA" id="ARBA00000085"/>
    </source>
</evidence>
<dbReference type="GO" id="GO:0000155">
    <property type="term" value="F:phosphorelay sensor kinase activity"/>
    <property type="evidence" value="ECO:0007669"/>
    <property type="project" value="InterPro"/>
</dbReference>
<keyword evidence="6" id="KW-0808">Transferase</keyword>
<reference evidence="6" key="1">
    <citation type="journal article" date="2020" name="mSystems">
        <title>Genome- and Community-Level Interaction Insights into Carbon Utilization and Element Cycling Functions of Hydrothermarchaeota in Hydrothermal Sediment.</title>
        <authorList>
            <person name="Zhou Z."/>
            <person name="Liu Y."/>
            <person name="Xu W."/>
            <person name="Pan J."/>
            <person name="Luo Z.H."/>
            <person name="Li M."/>
        </authorList>
    </citation>
    <scope>NUCLEOTIDE SEQUENCE [LARGE SCALE GENOMIC DNA]</scope>
    <source>
        <strain evidence="6">SpSt-456</strain>
    </source>
</reference>
<dbReference type="InterPro" id="IPR036097">
    <property type="entry name" value="HisK_dim/P_sf"/>
</dbReference>
<dbReference type="PANTHER" id="PTHR43065:SF42">
    <property type="entry name" value="TWO-COMPONENT SENSOR PPRA"/>
    <property type="match status" value="1"/>
</dbReference>
<accession>A0A832EHS0</accession>
<evidence type="ECO:0000256" key="4">
    <source>
        <dbReference type="SAM" id="Phobius"/>
    </source>
</evidence>
<comment type="caution">
    <text evidence="6">The sequence shown here is derived from an EMBL/GenBank/DDBJ whole genome shotgun (WGS) entry which is preliminary data.</text>
</comment>
<dbReference type="CDD" id="cd00082">
    <property type="entry name" value="HisKA"/>
    <property type="match status" value="1"/>
</dbReference>
<dbReference type="EMBL" id="DSTK01000001">
    <property type="protein sequence ID" value="HFK95694.1"/>
    <property type="molecule type" value="Genomic_DNA"/>
</dbReference>
<dbReference type="PANTHER" id="PTHR43065">
    <property type="entry name" value="SENSOR HISTIDINE KINASE"/>
    <property type="match status" value="1"/>
</dbReference>
<evidence type="ECO:0000259" key="5">
    <source>
        <dbReference type="PROSITE" id="PS50109"/>
    </source>
</evidence>
<gene>
    <name evidence="6" type="ORF">ENS06_00010</name>
</gene>
<organism evidence="6">
    <name type="scientific">Desulfacinum infernum</name>
    <dbReference type="NCBI Taxonomy" id="35837"/>
    <lineage>
        <taxon>Bacteria</taxon>
        <taxon>Pseudomonadati</taxon>
        <taxon>Thermodesulfobacteriota</taxon>
        <taxon>Syntrophobacteria</taxon>
        <taxon>Syntrophobacterales</taxon>
        <taxon>Syntrophobacteraceae</taxon>
        <taxon>Desulfacinum</taxon>
    </lineage>
</organism>
<protein>
    <recommendedName>
        <fullName evidence="2">histidine kinase</fullName>
        <ecNumber evidence="2">2.7.13.3</ecNumber>
    </recommendedName>
</protein>
<feature type="domain" description="Histidine kinase" evidence="5">
    <location>
        <begin position="116"/>
        <end position="334"/>
    </location>
</feature>
<dbReference type="InterPro" id="IPR004358">
    <property type="entry name" value="Sig_transdc_His_kin-like_C"/>
</dbReference>
<evidence type="ECO:0000256" key="2">
    <source>
        <dbReference type="ARBA" id="ARBA00012438"/>
    </source>
</evidence>
<dbReference type="InterPro" id="IPR003661">
    <property type="entry name" value="HisK_dim/P_dom"/>
</dbReference>
<dbReference type="Gene3D" id="1.10.287.130">
    <property type="match status" value="1"/>
</dbReference>
<dbReference type="SUPFAM" id="SSF47384">
    <property type="entry name" value="Homodimeric domain of signal transducing histidine kinase"/>
    <property type="match status" value="1"/>
</dbReference>
<dbReference type="Pfam" id="PF02518">
    <property type="entry name" value="HATPase_c"/>
    <property type="match status" value="1"/>
</dbReference>
<dbReference type="Gene3D" id="3.30.565.10">
    <property type="entry name" value="Histidine kinase-like ATPase, C-terminal domain"/>
    <property type="match status" value="1"/>
</dbReference>
<dbReference type="PROSITE" id="PS50109">
    <property type="entry name" value="HIS_KIN"/>
    <property type="match status" value="1"/>
</dbReference>
<dbReference type="InterPro" id="IPR005467">
    <property type="entry name" value="His_kinase_dom"/>
</dbReference>
<comment type="catalytic activity">
    <reaction evidence="1">
        <text>ATP + protein L-histidine = ADP + protein N-phospho-L-histidine.</text>
        <dbReference type="EC" id="2.7.13.3"/>
    </reaction>
</comment>
<dbReference type="InterPro" id="IPR036890">
    <property type="entry name" value="HATPase_C_sf"/>
</dbReference>
<keyword evidence="3" id="KW-0597">Phosphoprotein</keyword>
<keyword evidence="4" id="KW-1133">Transmembrane helix</keyword>
<dbReference type="PRINTS" id="PR00344">
    <property type="entry name" value="BCTRLSENSOR"/>
</dbReference>
<keyword evidence="4" id="KW-0812">Transmembrane</keyword>
<evidence type="ECO:0000313" key="6">
    <source>
        <dbReference type="EMBL" id="HFK95694.1"/>
    </source>
</evidence>
<dbReference type="SMART" id="SM00388">
    <property type="entry name" value="HisKA"/>
    <property type="match status" value="1"/>
</dbReference>
<feature type="transmembrane region" description="Helical" evidence="4">
    <location>
        <begin position="41"/>
        <end position="60"/>
    </location>
</feature>
<keyword evidence="4" id="KW-0472">Membrane</keyword>
<dbReference type="InterPro" id="IPR003594">
    <property type="entry name" value="HATPase_dom"/>
</dbReference>
<dbReference type="SUPFAM" id="SSF55874">
    <property type="entry name" value="ATPase domain of HSP90 chaperone/DNA topoisomerase II/histidine kinase"/>
    <property type="match status" value="1"/>
</dbReference>
<dbReference type="SMART" id="SM00387">
    <property type="entry name" value="HATPase_c"/>
    <property type="match status" value="1"/>
</dbReference>
<sequence length="342" mass="37636">MVSTMGAPFARPVMAFGAVPGRAAESARKHGGSMKEHARYFWAYIPALGALGHGAAAALADRPVPGFVLALWGVCFLFVAFVIVRSILQERSKDEFTTRQLLQAQKMATIGEMASGIAHEVNNPLAVIGRETEWIQEILKEHPPPDVQARREVRESLEVIAAQVGRCAEITHRLLDFARKSEPVLQWVDINALIEEMVRLVERVTRGKNLTIERRYQENLAPVWTDPPLLRQVVLNLLNNAVQAIEKEGSITVMTRDDAMGWVDIAIADTGCGIAPHHLPHLFDPFFSTKGPERGTGLGLAVCQKIVTALGGLILVDSKEGCGSQFTVRLPRRPIASRKTFE</sequence>
<feature type="transmembrane region" description="Helical" evidence="4">
    <location>
        <begin position="66"/>
        <end position="84"/>
    </location>
</feature>
<dbReference type="AlphaFoldDB" id="A0A832EHS0"/>